<dbReference type="NCBIfam" id="TIGR04128">
    <property type="entry name" value="exoso_Fjoh_1448"/>
    <property type="match status" value="1"/>
</dbReference>
<dbReference type="STRING" id="1071918.SAMN05421544_11912"/>
<accession>A0A1G7F431</accession>
<evidence type="ECO:0000313" key="9">
    <source>
        <dbReference type="EMBL" id="SDE70641.1"/>
    </source>
</evidence>
<dbReference type="OrthoDB" id="678161at2"/>
<dbReference type="RefSeq" id="WP_092737706.1">
    <property type="nucleotide sequence ID" value="NZ_FNAS01000019.1"/>
</dbReference>
<evidence type="ECO:0000256" key="3">
    <source>
        <dbReference type="ARBA" id="ARBA00022670"/>
    </source>
</evidence>
<evidence type="ECO:0000256" key="7">
    <source>
        <dbReference type="ARBA" id="ARBA00023136"/>
    </source>
</evidence>
<evidence type="ECO:0000256" key="6">
    <source>
        <dbReference type="ARBA" id="ARBA00022989"/>
    </source>
</evidence>
<protein>
    <submittedName>
        <fullName evidence="9">Exosortase family protein XrtF</fullName>
    </submittedName>
</protein>
<dbReference type="GO" id="GO:0005886">
    <property type="term" value="C:plasma membrane"/>
    <property type="evidence" value="ECO:0007669"/>
    <property type="project" value="UniProtKB-SubCell"/>
</dbReference>
<proteinExistence type="predicted"/>
<keyword evidence="7 8" id="KW-0472">Membrane</keyword>
<feature type="transmembrane region" description="Helical" evidence="8">
    <location>
        <begin position="148"/>
        <end position="169"/>
    </location>
</feature>
<dbReference type="InterPro" id="IPR026323">
    <property type="entry name" value="Exosortase-related_prot_XrtF"/>
</dbReference>
<name>A0A1G7F431_9FLAO</name>
<comment type="subcellular location">
    <subcellularLocation>
        <location evidence="1">Cell membrane</location>
        <topology evidence="1">Multi-pass membrane protein</topology>
    </subcellularLocation>
</comment>
<dbReference type="GO" id="GO:0008233">
    <property type="term" value="F:peptidase activity"/>
    <property type="evidence" value="ECO:0007669"/>
    <property type="project" value="UniProtKB-KW"/>
</dbReference>
<keyword evidence="4 8" id="KW-0812">Transmembrane</keyword>
<dbReference type="GO" id="GO:0006508">
    <property type="term" value="P:proteolysis"/>
    <property type="evidence" value="ECO:0007669"/>
    <property type="project" value="UniProtKB-KW"/>
</dbReference>
<keyword evidence="6 8" id="KW-1133">Transmembrane helix</keyword>
<keyword evidence="3" id="KW-0645">Protease</keyword>
<evidence type="ECO:0000256" key="2">
    <source>
        <dbReference type="ARBA" id="ARBA00022475"/>
    </source>
</evidence>
<keyword evidence="2" id="KW-1003">Cell membrane</keyword>
<evidence type="ECO:0000313" key="10">
    <source>
        <dbReference type="Proteomes" id="UP000198517"/>
    </source>
</evidence>
<evidence type="ECO:0000256" key="5">
    <source>
        <dbReference type="ARBA" id="ARBA00022801"/>
    </source>
</evidence>
<evidence type="ECO:0000256" key="1">
    <source>
        <dbReference type="ARBA" id="ARBA00004651"/>
    </source>
</evidence>
<dbReference type="EMBL" id="FNAS01000019">
    <property type="protein sequence ID" value="SDE70641.1"/>
    <property type="molecule type" value="Genomic_DNA"/>
</dbReference>
<evidence type="ECO:0000256" key="8">
    <source>
        <dbReference type="SAM" id="Phobius"/>
    </source>
</evidence>
<gene>
    <name evidence="9" type="ORF">SAMN05421544_11912</name>
</gene>
<feature type="transmembrane region" description="Helical" evidence="8">
    <location>
        <begin position="82"/>
        <end position="103"/>
    </location>
</feature>
<feature type="transmembrane region" description="Helical" evidence="8">
    <location>
        <begin position="110"/>
        <end position="136"/>
    </location>
</feature>
<organism evidence="9 10">
    <name type="scientific">Riemerella columbipharyngis</name>
    <dbReference type="NCBI Taxonomy" id="1071918"/>
    <lineage>
        <taxon>Bacteria</taxon>
        <taxon>Pseudomonadati</taxon>
        <taxon>Bacteroidota</taxon>
        <taxon>Flavobacteriia</taxon>
        <taxon>Flavobacteriales</taxon>
        <taxon>Weeksellaceae</taxon>
        <taxon>Riemerella</taxon>
    </lineage>
</organism>
<dbReference type="InterPro" id="IPR026392">
    <property type="entry name" value="Exo/Archaeosortase_dom"/>
</dbReference>
<dbReference type="Proteomes" id="UP000198517">
    <property type="component" value="Unassembled WGS sequence"/>
</dbReference>
<keyword evidence="10" id="KW-1185">Reference proteome</keyword>
<keyword evidence="5" id="KW-0378">Hydrolase</keyword>
<dbReference type="NCBIfam" id="TIGR04178">
    <property type="entry name" value="exo_archaeo"/>
    <property type="match status" value="1"/>
</dbReference>
<sequence length="176" mass="20692">MFEELKPTIKILLRFIVMYLSLLGLYQLYLDSQVGLDGFSRLIAEQCTALQNVFGYPSELYSNPKYPDTVWFLVNGISHLRMIERCNAVSIMILYVAFVFAFYRGYKTFIFALVTLLFLHIINVFRILMLNIIYSISNEYGEIAHDYMFPAIIYGSIVLFWLIWLKFFVIKKKNEA</sequence>
<evidence type="ECO:0000256" key="4">
    <source>
        <dbReference type="ARBA" id="ARBA00022692"/>
    </source>
</evidence>
<reference evidence="9 10" key="1">
    <citation type="submission" date="2016-10" db="EMBL/GenBank/DDBJ databases">
        <authorList>
            <person name="de Groot N.N."/>
        </authorList>
    </citation>
    <scope>NUCLEOTIDE SEQUENCE [LARGE SCALE GENOMIC DNA]</scope>
    <source>
        <strain evidence="9 10">DSM 24015</strain>
    </source>
</reference>
<feature type="transmembrane region" description="Helical" evidence="8">
    <location>
        <begin position="12"/>
        <end position="30"/>
    </location>
</feature>
<dbReference type="AlphaFoldDB" id="A0A1G7F431"/>